<protein>
    <recommendedName>
        <fullName evidence="4">Glycosyltransferase RgtA/B/C/D-like domain-containing protein</fullName>
    </recommendedName>
</protein>
<evidence type="ECO:0000256" key="1">
    <source>
        <dbReference type="SAM" id="Phobius"/>
    </source>
</evidence>
<keyword evidence="1" id="KW-0472">Membrane</keyword>
<feature type="transmembrane region" description="Helical" evidence="1">
    <location>
        <begin position="12"/>
        <end position="31"/>
    </location>
</feature>
<feature type="transmembrane region" description="Helical" evidence="1">
    <location>
        <begin position="70"/>
        <end position="92"/>
    </location>
</feature>
<reference evidence="2 3" key="1">
    <citation type="submission" date="2017-09" db="EMBL/GenBank/DDBJ databases">
        <title>Sphingomonas ginsenosidimutans KACC 14949, whole genome shotgun sequence.</title>
        <authorList>
            <person name="Feng G."/>
            <person name="Zhu H."/>
        </authorList>
    </citation>
    <scope>NUCLEOTIDE SEQUENCE [LARGE SCALE GENOMIC DNA]</scope>
    <source>
        <strain evidence="2 3">KACC 14949</strain>
    </source>
</reference>
<gene>
    <name evidence="2" type="ORF">COA17_12660</name>
</gene>
<evidence type="ECO:0008006" key="4">
    <source>
        <dbReference type="Google" id="ProtNLM"/>
    </source>
</evidence>
<evidence type="ECO:0000313" key="2">
    <source>
        <dbReference type="EMBL" id="PCG08520.1"/>
    </source>
</evidence>
<dbReference type="AlphaFoldDB" id="A0A2A4HVY0"/>
<feature type="transmembrane region" description="Helical" evidence="1">
    <location>
        <begin position="361"/>
        <end position="379"/>
    </location>
</feature>
<organism evidence="2 3">
    <name type="scientific">Sphingomonas ginsenosidimutans</name>
    <dbReference type="NCBI Taxonomy" id="862134"/>
    <lineage>
        <taxon>Bacteria</taxon>
        <taxon>Pseudomonadati</taxon>
        <taxon>Pseudomonadota</taxon>
        <taxon>Alphaproteobacteria</taxon>
        <taxon>Sphingomonadales</taxon>
        <taxon>Sphingomonadaceae</taxon>
        <taxon>Sphingomonas</taxon>
    </lineage>
</organism>
<dbReference type="RefSeq" id="WP_096612915.1">
    <property type="nucleotide sequence ID" value="NZ_NWVD01000005.1"/>
</dbReference>
<evidence type="ECO:0000313" key="3">
    <source>
        <dbReference type="Proteomes" id="UP000218784"/>
    </source>
</evidence>
<dbReference type="EMBL" id="NWVD01000005">
    <property type="protein sequence ID" value="PCG08520.1"/>
    <property type="molecule type" value="Genomic_DNA"/>
</dbReference>
<keyword evidence="1" id="KW-1133">Transmembrane helix</keyword>
<feature type="transmembrane region" description="Helical" evidence="1">
    <location>
        <begin position="190"/>
        <end position="207"/>
    </location>
</feature>
<proteinExistence type="predicted"/>
<keyword evidence="1" id="KW-0812">Transmembrane</keyword>
<comment type="caution">
    <text evidence="2">The sequence shown here is derived from an EMBL/GenBank/DDBJ whole genome shotgun (WGS) entry which is preliminary data.</text>
</comment>
<sequence length="477" mass="51010">MTRLFRATGDGAAIAAAALFAASLAIFWPGIVEYDVLRQYEQIVAGRLDDWHPPALARLWEWTLSWRRDLAPLLAAQLALYWLAIGLIAAALSRSGRARAGWATVAVAALPPFLGWQGVVVKDTQFVGATLAAVGLVAFWRLRGRAVPWAAGIAAAVLLSYAMLLRANAVFALAPLIAMLLPLRRTRHRVIAGVLILAAGLALSGPVNRHLLGATRPSGVQKTQPFYDLAGIAVRTGGDDGTGLPAAAARVMAARHCVSPLFWDSIGDDAQCGPVTRRLWAQPPATLYPRLAMSVVRHPLAYLSHRAAHWNMTERWIVPAHLPFADPPAWGEPNDVGLPTVGGAAMHRWQGIAAWLVETPLGWPIAWLALAAGLAWAAWRRPPAPARDLAAALLASAIALEASFVAVSIASDLRYHLWPMIATALAAVLLGDRPVPRRAFVPLAVVVVTATLARFALPAPPQDYAALIGWWPGTIAL</sequence>
<feature type="transmembrane region" description="Helical" evidence="1">
    <location>
        <begin position="391"/>
        <end position="409"/>
    </location>
</feature>
<name>A0A2A4HVY0_9SPHN</name>
<dbReference type="Proteomes" id="UP000218784">
    <property type="component" value="Unassembled WGS sequence"/>
</dbReference>
<feature type="transmembrane region" description="Helical" evidence="1">
    <location>
        <begin position="149"/>
        <end position="178"/>
    </location>
</feature>
<feature type="transmembrane region" description="Helical" evidence="1">
    <location>
        <begin position="126"/>
        <end position="143"/>
    </location>
</feature>
<keyword evidence="3" id="KW-1185">Reference proteome</keyword>
<accession>A0A2A4HVY0</accession>